<feature type="compositionally biased region" description="Basic residues" evidence="1">
    <location>
        <begin position="16"/>
        <end position="30"/>
    </location>
</feature>
<gene>
    <name evidence="2" type="ORF">M421DRAFT_3805</name>
</gene>
<keyword evidence="3" id="KW-1185">Reference proteome</keyword>
<evidence type="ECO:0000256" key="1">
    <source>
        <dbReference type="SAM" id="MobiDB-lite"/>
    </source>
</evidence>
<protein>
    <submittedName>
        <fullName evidence="2">Uncharacterized protein</fullName>
    </submittedName>
</protein>
<evidence type="ECO:0000313" key="3">
    <source>
        <dbReference type="Proteomes" id="UP000800082"/>
    </source>
</evidence>
<name>A0A6A5RRG8_9PLEO</name>
<dbReference type="EMBL" id="ML978964">
    <property type="protein sequence ID" value="KAF1930043.1"/>
    <property type="molecule type" value="Genomic_DNA"/>
</dbReference>
<organism evidence="2 3">
    <name type="scientific">Didymella exigua CBS 183.55</name>
    <dbReference type="NCBI Taxonomy" id="1150837"/>
    <lineage>
        <taxon>Eukaryota</taxon>
        <taxon>Fungi</taxon>
        <taxon>Dikarya</taxon>
        <taxon>Ascomycota</taxon>
        <taxon>Pezizomycotina</taxon>
        <taxon>Dothideomycetes</taxon>
        <taxon>Pleosporomycetidae</taxon>
        <taxon>Pleosporales</taxon>
        <taxon>Pleosporineae</taxon>
        <taxon>Didymellaceae</taxon>
        <taxon>Didymella</taxon>
    </lineage>
</organism>
<accession>A0A6A5RRG8</accession>
<feature type="region of interest" description="Disordered" evidence="1">
    <location>
        <begin position="1"/>
        <end position="43"/>
    </location>
</feature>
<dbReference type="GeneID" id="54347499"/>
<proteinExistence type="predicted"/>
<dbReference type="OrthoDB" id="10475116at2759"/>
<dbReference type="RefSeq" id="XP_033450291.1">
    <property type="nucleotide sequence ID" value="XM_033589850.1"/>
</dbReference>
<sequence length="194" mass="21660">MEDTNPSFHSASSGKYARRIAPSRKSKHHARDLSATTEHNQGPVETDTVDAAVVAAAFALMDLSLKSVGQPYELTEEERIRQNCIKDLTAILVKFLDKSKASGDTLDTEIDAKTLANHCELTIWDATYEQCGDLNIYTDAMDLEQTDFETWEAHWCSEGNGRSLFLEHVRNFHTQALTPSLKRAFELGRVQGGQ</sequence>
<dbReference type="AlphaFoldDB" id="A0A6A5RRG8"/>
<feature type="compositionally biased region" description="Polar residues" evidence="1">
    <location>
        <begin position="1"/>
        <end position="13"/>
    </location>
</feature>
<reference evidence="2" key="1">
    <citation type="journal article" date="2020" name="Stud. Mycol.">
        <title>101 Dothideomycetes genomes: a test case for predicting lifestyles and emergence of pathogens.</title>
        <authorList>
            <person name="Haridas S."/>
            <person name="Albert R."/>
            <person name="Binder M."/>
            <person name="Bloem J."/>
            <person name="Labutti K."/>
            <person name="Salamov A."/>
            <person name="Andreopoulos B."/>
            <person name="Baker S."/>
            <person name="Barry K."/>
            <person name="Bills G."/>
            <person name="Bluhm B."/>
            <person name="Cannon C."/>
            <person name="Castanera R."/>
            <person name="Culley D."/>
            <person name="Daum C."/>
            <person name="Ezra D."/>
            <person name="Gonzalez J."/>
            <person name="Henrissat B."/>
            <person name="Kuo A."/>
            <person name="Liang C."/>
            <person name="Lipzen A."/>
            <person name="Lutzoni F."/>
            <person name="Magnuson J."/>
            <person name="Mondo S."/>
            <person name="Nolan M."/>
            <person name="Ohm R."/>
            <person name="Pangilinan J."/>
            <person name="Park H.-J."/>
            <person name="Ramirez L."/>
            <person name="Alfaro M."/>
            <person name="Sun H."/>
            <person name="Tritt A."/>
            <person name="Yoshinaga Y."/>
            <person name="Zwiers L.-H."/>
            <person name="Turgeon B."/>
            <person name="Goodwin S."/>
            <person name="Spatafora J."/>
            <person name="Crous P."/>
            <person name="Grigoriev I."/>
        </authorList>
    </citation>
    <scope>NUCLEOTIDE SEQUENCE</scope>
    <source>
        <strain evidence="2">CBS 183.55</strain>
    </source>
</reference>
<dbReference type="Proteomes" id="UP000800082">
    <property type="component" value="Unassembled WGS sequence"/>
</dbReference>
<evidence type="ECO:0000313" key="2">
    <source>
        <dbReference type="EMBL" id="KAF1930043.1"/>
    </source>
</evidence>